<dbReference type="InterPro" id="IPR028325">
    <property type="entry name" value="VG_K_chnl"/>
</dbReference>
<keyword evidence="2" id="KW-0813">Transport</keyword>
<dbReference type="Proteomes" id="UP001165060">
    <property type="component" value="Unassembled WGS sequence"/>
</dbReference>
<dbReference type="Pfam" id="PF00520">
    <property type="entry name" value="Ion_trans"/>
    <property type="match status" value="1"/>
</dbReference>
<keyword evidence="3" id="KW-0633">Potassium transport</keyword>
<evidence type="ECO:0000256" key="10">
    <source>
        <dbReference type="ARBA" id="ARBA00023136"/>
    </source>
</evidence>
<dbReference type="SUPFAM" id="SSF81324">
    <property type="entry name" value="Voltage-gated potassium channels"/>
    <property type="match status" value="1"/>
</dbReference>
<keyword evidence="5" id="KW-0631">Potassium channel</keyword>
<dbReference type="PANTHER" id="PTHR11537:SF254">
    <property type="entry name" value="POTASSIUM VOLTAGE-GATED CHANNEL PROTEIN SHAB"/>
    <property type="match status" value="1"/>
</dbReference>
<dbReference type="InterPro" id="IPR027359">
    <property type="entry name" value="Volt_channel_dom_sf"/>
</dbReference>
<keyword evidence="6" id="KW-0851">Voltage-gated channel</keyword>
<proteinExistence type="predicted"/>
<evidence type="ECO:0000256" key="8">
    <source>
        <dbReference type="ARBA" id="ARBA00022989"/>
    </source>
</evidence>
<organism evidence="15 16">
    <name type="scientific">Tetraparma gracilis</name>
    <dbReference type="NCBI Taxonomy" id="2962635"/>
    <lineage>
        <taxon>Eukaryota</taxon>
        <taxon>Sar</taxon>
        <taxon>Stramenopiles</taxon>
        <taxon>Ochrophyta</taxon>
        <taxon>Bolidophyceae</taxon>
        <taxon>Parmales</taxon>
        <taxon>Triparmaceae</taxon>
        <taxon>Tetraparma</taxon>
    </lineage>
</organism>
<evidence type="ECO:0000256" key="13">
    <source>
        <dbReference type="SAM" id="Phobius"/>
    </source>
</evidence>
<dbReference type="Gene3D" id="1.20.120.350">
    <property type="entry name" value="Voltage-gated potassium channels. Chain C"/>
    <property type="match status" value="1"/>
</dbReference>
<feature type="compositionally biased region" description="Low complexity" evidence="12">
    <location>
        <begin position="941"/>
        <end position="962"/>
    </location>
</feature>
<evidence type="ECO:0000256" key="12">
    <source>
        <dbReference type="SAM" id="MobiDB-lite"/>
    </source>
</evidence>
<reference evidence="15 16" key="1">
    <citation type="journal article" date="2023" name="Commun. Biol.">
        <title>Genome analysis of Parmales, the sister group of diatoms, reveals the evolutionary specialization of diatoms from phago-mixotrophs to photoautotrophs.</title>
        <authorList>
            <person name="Ban H."/>
            <person name="Sato S."/>
            <person name="Yoshikawa S."/>
            <person name="Yamada K."/>
            <person name="Nakamura Y."/>
            <person name="Ichinomiya M."/>
            <person name="Sato N."/>
            <person name="Blanc-Mathieu R."/>
            <person name="Endo H."/>
            <person name="Kuwata A."/>
            <person name="Ogata H."/>
        </authorList>
    </citation>
    <scope>NUCLEOTIDE SEQUENCE [LARGE SCALE GENOMIC DNA]</scope>
</reference>
<feature type="transmembrane region" description="Helical" evidence="13">
    <location>
        <begin position="78"/>
        <end position="98"/>
    </location>
</feature>
<evidence type="ECO:0000256" key="9">
    <source>
        <dbReference type="ARBA" id="ARBA00023065"/>
    </source>
</evidence>
<comment type="caution">
    <text evidence="15">The sequence shown here is derived from an EMBL/GenBank/DDBJ whole genome shotgun (WGS) entry which is preliminary data.</text>
</comment>
<keyword evidence="11" id="KW-0407">Ion channel</keyword>
<comment type="subcellular location">
    <subcellularLocation>
        <location evidence="1">Membrane</location>
        <topology evidence="1">Multi-pass membrane protein</topology>
    </subcellularLocation>
</comment>
<feature type="transmembrane region" description="Helical" evidence="13">
    <location>
        <begin position="339"/>
        <end position="358"/>
    </location>
</feature>
<evidence type="ECO:0000256" key="1">
    <source>
        <dbReference type="ARBA" id="ARBA00004141"/>
    </source>
</evidence>
<evidence type="ECO:0000256" key="5">
    <source>
        <dbReference type="ARBA" id="ARBA00022826"/>
    </source>
</evidence>
<feature type="region of interest" description="Disordered" evidence="12">
    <location>
        <begin position="932"/>
        <end position="986"/>
    </location>
</feature>
<dbReference type="InterPro" id="IPR005821">
    <property type="entry name" value="Ion_trans_dom"/>
</dbReference>
<dbReference type="PANTHER" id="PTHR11537">
    <property type="entry name" value="VOLTAGE-GATED POTASSIUM CHANNEL"/>
    <property type="match status" value="1"/>
</dbReference>
<feature type="non-terminal residue" evidence="15">
    <location>
        <position position="986"/>
    </location>
</feature>
<feature type="domain" description="Ion transport" evidence="14">
    <location>
        <begin position="80"/>
        <end position="400"/>
    </location>
</feature>
<keyword evidence="10 13" id="KW-0472">Membrane</keyword>
<dbReference type="EMBL" id="BRYB01002362">
    <property type="protein sequence ID" value="GMI43750.1"/>
    <property type="molecule type" value="Genomic_DNA"/>
</dbReference>
<feature type="transmembrane region" description="Helical" evidence="13">
    <location>
        <begin position="370"/>
        <end position="391"/>
    </location>
</feature>
<gene>
    <name evidence="15" type="ORF">TeGR_g7012</name>
</gene>
<protein>
    <recommendedName>
        <fullName evidence="14">Ion transport domain-containing protein</fullName>
    </recommendedName>
</protein>
<keyword evidence="8 13" id="KW-1133">Transmembrane helix</keyword>
<evidence type="ECO:0000256" key="4">
    <source>
        <dbReference type="ARBA" id="ARBA00022692"/>
    </source>
</evidence>
<name>A0ABQ6N9I0_9STRA</name>
<keyword evidence="4 13" id="KW-0812">Transmembrane</keyword>
<keyword evidence="16" id="KW-1185">Reference proteome</keyword>
<feature type="transmembrane region" description="Helical" evidence="13">
    <location>
        <begin position="278"/>
        <end position="302"/>
    </location>
</feature>
<evidence type="ECO:0000259" key="14">
    <source>
        <dbReference type="Pfam" id="PF00520"/>
    </source>
</evidence>
<evidence type="ECO:0000313" key="15">
    <source>
        <dbReference type="EMBL" id="GMI43750.1"/>
    </source>
</evidence>
<dbReference type="Gene3D" id="1.10.287.70">
    <property type="match status" value="1"/>
</dbReference>
<evidence type="ECO:0000256" key="2">
    <source>
        <dbReference type="ARBA" id="ARBA00022448"/>
    </source>
</evidence>
<accession>A0ABQ6N9I0</accession>
<feature type="compositionally biased region" description="Acidic residues" evidence="12">
    <location>
        <begin position="633"/>
        <end position="645"/>
    </location>
</feature>
<keyword evidence="7" id="KW-0630">Potassium</keyword>
<dbReference type="PRINTS" id="PR00169">
    <property type="entry name" value="KCHANNEL"/>
</dbReference>
<evidence type="ECO:0000256" key="3">
    <source>
        <dbReference type="ARBA" id="ARBA00022538"/>
    </source>
</evidence>
<keyword evidence="9" id="KW-0406">Ion transport</keyword>
<evidence type="ECO:0000256" key="7">
    <source>
        <dbReference type="ARBA" id="ARBA00022958"/>
    </source>
</evidence>
<evidence type="ECO:0000256" key="11">
    <source>
        <dbReference type="ARBA" id="ARBA00023303"/>
    </source>
</evidence>
<evidence type="ECO:0000256" key="6">
    <source>
        <dbReference type="ARBA" id="ARBA00022882"/>
    </source>
</evidence>
<evidence type="ECO:0000313" key="16">
    <source>
        <dbReference type="Proteomes" id="UP001165060"/>
    </source>
</evidence>
<feature type="region of interest" description="Disordered" evidence="12">
    <location>
        <begin position="620"/>
        <end position="650"/>
    </location>
</feature>
<sequence length="986" mass="106250">MPGAKVTDVEGGGAPGVKPSDSSMSTVSHDRTGMAKITSFFPPAKYEDAEGLTVKLNLPARIWMTLENPVMGKLAKFMSVYMMLLIFASCVGFVVATLPTMKYRPDNSDCTAETLTVVRCGTCVEEGVFSGACEPCLGAVFDEDSESWQDPETNEVIKLCEPVEKEFFITLEAFCIYMFTVDYFLRVLCVGFVNPSEWGGEPEKLTSCGSRTYNYATGVMNIIDIVAIMPFWFELAFGGDLPLAFLRVLRLARVFRIFKLGKFNEGMSLFGRTLHASIPALSLLCFFVLIGVVLFGSIIFFIEGGNYVIDASVCSKEDGYECYVRNDGYNGNVEAMSPFVSIPYSFYWVMVTMTTVGYGDQFPQSSLGKFVAIVCMLAGILTLALPITVLGSNFSAEYDKMHADADADAAETEKEEEKFWEHFASLVANSMVEEGGHAATIDKNSTRKRLRSMILEQSTIPAALMSGEGGSPRHRTGVMKQLSTGKMTPSPVQMLAPMDNGANTLNVISNLEATIMQLQATVDALRGAGGGNVDRDGMLVDFSESESSSPDPIRQEQVQNQVNKYSVQGSVNPLDFSKLSHADQQLRQMKQPVKPIETSGVGTLPCYFDIFTPAKLKDKKKFHFSPTPSPREEIEEIDSGDDGEGEEKKGVDIDAAERLLASAAPAGGRKMSLDLRGDGKGMSKLKKIGRSFKFSQALVPKKKNYELLGESSRRLDISVVAAKNIDIAGDSCELSFTVVGGATQFETKSVLYEEGKAVSFAEDFVYDAPLSTHTGDLLVKNLEVIAHCGGHIIGTAAVPLSSALGVETEYRLTGNNNSYLRQRKSTLVDGNKASFASGGRIVLKLAWAAVPAAGERSHKFGTSWGRLLSKGSGYGESGGGGGERGEFRAAPLYPEVKMKKTSANGKRRKGGGFQDAGEEFLFQENSGEISVGENVPLIFNRSSSSSSDGTPPSTSPTQSPGRSETDNSEDGGGRVGGGGGGRKDAA</sequence>
<feature type="region of interest" description="Disordered" evidence="12">
    <location>
        <begin position="1"/>
        <end position="28"/>
    </location>
</feature>